<dbReference type="PANTHER" id="PTHR43547:SF2">
    <property type="entry name" value="HYBRID SIGNAL TRANSDUCTION HISTIDINE KINASE C"/>
    <property type="match status" value="1"/>
</dbReference>
<protein>
    <recommendedName>
        <fullName evidence="4">Signal transduction histidine kinase dimerisation/phosphoacceptor domain-containing protein</fullName>
    </recommendedName>
</protein>
<dbReference type="InterPro" id="IPR003661">
    <property type="entry name" value="HisK_dim/P_dom"/>
</dbReference>
<evidence type="ECO:0000259" key="4">
    <source>
        <dbReference type="SMART" id="SM00388"/>
    </source>
</evidence>
<dbReference type="Gene3D" id="2.60.40.10">
    <property type="entry name" value="Immunoglobulins"/>
    <property type="match status" value="1"/>
</dbReference>
<comment type="caution">
    <text evidence="5">The sequence shown here is derived from an EMBL/GenBank/DDBJ whole genome shotgun (WGS) entry which is preliminary data.</text>
</comment>
<evidence type="ECO:0000313" key="6">
    <source>
        <dbReference type="Proteomes" id="UP000178606"/>
    </source>
</evidence>
<dbReference type="InterPro" id="IPR011110">
    <property type="entry name" value="Reg_prop"/>
</dbReference>
<dbReference type="Pfam" id="PF07494">
    <property type="entry name" value="Reg_prop"/>
    <property type="match status" value="13"/>
</dbReference>
<keyword evidence="1" id="KW-0597">Phosphoprotein</keyword>
<dbReference type="InterPro" id="IPR036097">
    <property type="entry name" value="HisK_dim/P_sf"/>
</dbReference>
<dbReference type="InterPro" id="IPR011123">
    <property type="entry name" value="Y_Y_Y"/>
</dbReference>
<name>A0A1F6CM41_HANXR</name>
<organism evidence="5 6">
    <name type="scientific">Handelsmanbacteria sp. (strain RIFCSPLOWO2_12_FULL_64_10)</name>
    <dbReference type="NCBI Taxonomy" id="1817868"/>
    <lineage>
        <taxon>Bacteria</taxon>
        <taxon>Candidatus Handelsmaniibacteriota</taxon>
    </lineage>
</organism>
<feature type="coiled-coil region" evidence="2">
    <location>
        <begin position="1267"/>
        <end position="1297"/>
    </location>
</feature>
<dbReference type="SUPFAM" id="SSF63829">
    <property type="entry name" value="Calcium-dependent phosphotriesterase"/>
    <property type="match status" value="3"/>
</dbReference>
<proteinExistence type="predicted"/>
<sequence length="1385" mass="154299">MPTLARLSFYVPPQRMADFEAAYQEKVAPILKRHGLVASSERGRATPDSIFSRLFELKTPIEVTDNQTTLQSDPAWKAMVQSLGAVFAITGRDTIRYDFSLYTAPAGPGKTVPAGPGKTVPAGPGTGHWRTYDVTDGLGSATVRSIFQDREGALWFGTVGGVSRYDGKSFTTFTIKDGLADNRVNSIFQDREGILWFGTVGGVSRYDGKSFTTFTVKDGLVDNRVWSILQDREGVLWFGTLGGVSRYDPKTGDRSPSTPLRSAQEETGDRKALRLADARSGQAWTTFTTRDGLADNRVWSILQDREGVLWFGTEGGVSRYVRKSFTTLTTKDGLADNWVKSIFQDREGYLWFGAQGGGVSRYNGKTFTTFTTKDGLADNRVWSILQDREGILWFGTEGGVSRYDGKGFTRITAEDVLPSNVVISILQDREGHLWFGTGNGASRYDGKAFTIFTIRDGLADNRVWSILQDRKGHLWFGTQDGGVSRYDGKSFTTFTAEDGLASNYVRSIFQDREGHLWFGAGRLNLGGSGVTRYDGKVLTTFTTEDGLASNNVISIFQDHKGVLWFGTFEGGVSRYDGKVFTTFTVKDGLAHNSVESIFQDREGRLWFGTQDGGVSRYDGKVFTTFTVKDGLASNWVRSIFQDRKGNLWFGTFGGGATCYDGKTFTIFTVKEGLASNGVMSIFQDREGNFWFGANGGVSRYDGQTFQTLTRQDGLASNAATKVFQDGDGYLWFSTLGGGVTRYRPPAPSPPPAFIDAVVADRRHEKIPDLSIPSSVKLTAFEFHGTSFKTRPEAMVYRYRLKGYDKDWKNTHNRRVEYQDLPRGTYTFEVQAVDRDLVYSKTPATVTLRVHLPYTLIGLWSALAVAVGLVAWQTARVVRRDRRLREANAALSSANKDLFGLNRQFEEANRNLTLEAALERVRVAALGMKKSEDLSQAGATVFQELKGLGLPIWRGGFGIVDETSDPTAFETWGSTTEGKIIRGIRLPTSGHPVLPEFYAAWKRQDDTHVSELTGELKKDYLQYLGKNGYPVEWPEQWDTYRVYHAYFTYGGLYVSTPDRLSEEDLNVLRRFRDGFAFAYTRFLDLQEAETRAREAVRQSAVDRVRAEVAAMRTSADLERVTPLLWKELIGLGVPFFRCGVFIVDEEAGQTHIYLTNPQGESLATLSLPFDSHPLVSGMVDHWRRGEVYVDRLDFVAWVAFLQARGLVIDPERYQGAEVPPESLVFQQVPFTQGMLYVGSASPLPEEDIELMQSLANAFSVAYARYLDFQRLEAQNRALEQALDEKEQAQEMLVRSESMAAIGTLVAGVAHELNNPLGAASSLVQSVQEMIQEDSIEEFQQDREAILGHLAFSRKEMNRIKDIVASLLGLSRQTNDYSEPVKLGVVA</sequence>
<evidence type="ECO:0000256" key="2">
    <source>
        <dbReference type="SAM" id="Coils"/>
    </source>
</evidence>
<evidence type="ECO:0000256" key="1">
    <source>
        <dbReference type="ARBA" id="ARBA00022553"/>
    </source>
</evidence>
<feature type="compositionally biased region" description="Basic and acidic residues" evidence="3">
    <location>
        <begin position="263"/>
        <end position="272"/>
    </location>
</feature>
<dbReference type="SUPFAM" id="SSF47384">
    <property type="entry name" value="Homodimeric domain of signal transducing histidine kinase"/>
    <property type="match status" value="1"/>
</dbReference>
<dbReference type="GO" id="GO:0000155">
    <property type="term" value="F:phosphorelay sensor kinase activity"/>
    <property type="evidence" value="ECO:0007669"/>
    <property type="project" value="InterPro"/>
</dbReference>
<dbReference type="InterPro" id="IPR013783">
    <property type="entry name" value="Ig-like_fold"/>
</dbReference>
<dbReference type="Proteomes" id="UP000178606">
    <property type="component" value="Unassembled WGS sequence"/>
</dbReference>
<dbReference type="Pfam" id="PF07495">
    <property type="entry name" value="Y_Y_Y"/>
    <property type="match status" value="1"/>
</dbReference>
<dbReference type="CDD" id="cd00082">
    <property type="entry name" value="HisKA"/>
    <property type="match status" value="1"/>
</dbReference>
<feature type="coiled-coil region" evidence="2">
    <location>
        <begin position="883"/>
        <end position="910"/>
    </location>
</feature>
<dbReference type="InterPro" id="IPR015943">
    <property type="entry name" value="WD40/YVTN_repeat-like_dom_sf"/>
</dbReference>
<feature type="domain" description="Signal transduction histidine kinase dimerisation/phosphoacceptor" evidence="4">
    <location>
        <begin position="1299"/>
        <end position="1374"/>
    </location>
</feature>
<gene>
    <name evidence="5" type="ORF">A3F84_13680</name>
</gene>
<feature type="non-terminal residue" evidence="5">
    <location>
        <position position="1385"/>
    </location>
</feature>
<dbReference type="PANTHER" id="PTHR43547">
    <property type="entry name" value="TWO-COMPONENT HISTIDINE KINASE"/>
    <property type="match status" value="1"/>
</dbReference>
<accession>A0A1F6CM41</accession>
<dbReference type="Gene3D" id="2.130.10.10">
    <property type="entry name" value="YVTN repeat-like/Quinoprotein amine dehydrogenase"/>
    <property type="match status" value="9"/>
</dbReference>
<evidence type="ECO:0000256" key="3">
    <source>
        <dbReference type="SAM" id="MobiDB-lite"/>
    </source>
</evidence>
<evidence type="ECO:0000313" key="5">
    <source>
        <dbReference type="EMBL" id="OGG50148.1"/>
    </source>
</evidence>
<feature type="region of interest" description="Disordered" evidence="3">
    <location>
        <begin position="248"/>
        <end position="272"/>
    </location>
</feature>
<dbReference type="SMART" id="SM00388">
    <property type="entry name" value="HisKA"/>
    <property type="match status" value="1"/>
</dbReference>
<keyword evidence="2" id="KW-0175">Coiled coil</keyword>
<reference evidence="5 6" key="1">
    <citation type="journal article" date="2016" name="Nat. Commun.">
        <title>Thousands of microbial genomes shed light on interconnected biogeochemical processes in an aquifer system.</title>
        <authorList>
            <person name="Anantharaman K."/>
            <person name="Brown C.T."/>
            <person name="Hug L.A."/>
            <person name="Sharon I."/>
            <person name="Castelle C.J."/>
            <person name="Probst A.J."/>
            <person name="Thomas B.C."/>
            <person name="Singh A."/>
            <person name="Wilkins M.J."/>
            <person name="Karaoz U."/>
            <person name="Brodie E.L."/>
            <person name="Williams K.H."/>
            <person name="Hubbard S.S."/>
            <person name="Banfield J.F."/>
        </authorList>
    </citation>
    <scope>NUCLEOTIDE SEQUENCE [LARGE SCALE GENOMIC DNA]</scope>
    <source>
        <strain evidence="6">RIFCSPLOWO2_12_FULL_64_10</strain>
    </source>
</reference>
<dbReference type="Gene3D" id="1.10.287.130">
    <property type="match status" value="1"/>
</dbReference>
<dbReference type="EMBL" id="MFKF01000213">
    <property type="protein sequence ID" value="OGG50148.1"/>
    <property type="molecule type" value="Genomic_DNA"/>
</dbReference>